<dbReference type="STRING" id="141349.BN1232_06396"/>
<dbReference type="AlphaFoldDB" id="A0A0E4H666"/>
<organism evidence="1 2">
    <name type="scientific">Mycobacterium lentiflavum</name>
    <dbReference type="NCBI Taxonomy" id="141349"/>
    <lineage>
        <taxon>Bacteria</taxon>
        <taxon>Bacillati</taxon>
        <taxon>Actinomycetota</taxon>
        <taxon>Actinomycetes</taxon>
        <taxon>Mycobacteriales</taxon>
        <taxon>Mycobacteriaceae</taxon>
        <taxon>Mycobacterium</taxon>
        <taxon>Mycobacterium simiae complex</taxon>
    </lineage>
</organism>
<accession>A0A0E4H666</accession>
<gene>
    <name evidence="1" type="ORF">BN1232_06396</name>
</gene>
<proteinExistence type="predicted"/>
<protein>
    <submittedName>
        <fullName evidence="1">Uncharacterized protein</fullName>
    </submittedName>
</protein>
<dbReference type="Proteomes" id="UP000199251">
    <property type="component" value="Unassembled WGS sequence"/>
</dbReference>
<reference evidence="1 2" key="1">
    <citation type="submission" date="2015-03" db="EMBL/GenBank/DDBJ databases">
        <authorList>
            <person name="Urmite Genomes"/>
        </authorList>
    </citation>
    <scope>NUCLEOTIDE SEQUENCE [LARGE SCALE GENOMIC DNA]</scope>
    <source>
        <strain evidence="1 2">CSUR P1491</strain>
    </source>
</reference>
<name>A0A0E4H666_MYCLN</name>
<dbReference type="EMBL" id="CTEE01000003">
    <property type="protein sequence ID" value="CQD24817.1"/>
    <property type="molecule type" value="Genomic_DNA"/>
</dbReference>
<sequence length="36" mass="3611">MMAIITGRLSLKEVISAGGIAGSSGQTTGTYSIIIL</sequence>
<evidence type="ECO:0000313" key="1">
    <source>
        <dbReference type="EMBL" id="CQD24817.1"/>
    </source>
</evidence>
<evidence type="ECO:0000313" key="2">
    <source>
        <dbReference type="Proteomes" id="UP000199251"/>
    </source>
</evidence>